<dbReference type="Pfam" id="PF03178">
    <property type="entry name" value="CPSF_A"/>
    <property type="match status" value="1"/>
</dbReference>
<name>A0A6G1I1V1_9PEZI</name>
<evidence type="ECO:0000259" key="2">
    <source>
        <dbReference type="Pfam" id="PF03178"/>
    </source>
</evidence>
<evidence type="ECO:0000313" key="4">
    <source>
        <dbReference type="EMBL" id="KAF2402049.1"/>
    </source>
</evidence>
<dbReference type="PANTHER" id="PTHR10644">
    <property type="entry name" value="DNA REPAIR/RNA PROCESSING CPSF FAMILY"/>
    <property type="match status" value="1"/>
</dbReference>
<evidence type="ECO:0000313" key="5">
    <source>
        <dbReference type="Proteomes" id="UP000799640"/>
    </source>
</evidence>
<organism evidence="4 5">
    <name type="scientific">Trichodelitschia bisporula</name>
    <dbReference type="NCBI Taxonomy" id="703511"/>
    <lineage>
        <taxon>Eukaryota</taxon>
        <taxon>Fungi</taxon>
        <taxon>Dikarya</taxon>
        <taxon>Ascomycota</taxon>
        <taxon>Pezizomycotina</taxon>
        <taxon>Dothideomycetes</taxon>
        <taxon>Dothideomycetes incertae sedis</taxon>
        <taxon>Phaeotrichales</taxon>
        <taxon>Phaeotrichaceae</taxon>
        <taxon>Trichodelitschia</taxon>
    </lineage>
</organism>
<feature type="domain" description="RSE1/DDB1/CPSF1 second beta-propeller" evidence="3">
    <location>
        <begin position="73"/>
        <end position="349"/>
    </location>
</feature>
<evidence type="ECO:0000256" key="1">
    <source>
        <dbReference type="SAM" id="MobiDB-lite"/>
    </source>
</evidence>
<dbReference type="InterPro" id="IPR058543">
    <property type="entry name" value="Beta-prop_RSE1/DDB1/CPSF1_2nd"/>
</dbReference>
<dbReference type="GO" id="GO:0005634">
    <property type="term" value="C:nucleus"/>
    <property type="evidence" value="ECO:0007669"/>
    <property type="project" value="InterPro"/>
</dbReference>
<dbReference type="InterPro" id="IPR004871">
    <property type="entry name" value="RSE1/DDB1/CPSF1_C"/>
</dbReference>
<dbReference type="Gene3D" id="2.130.10.10">
    <property type="entry name" value="YVTN repeat-like/Quinoprotein amine dehydrogenase"/>
    <property type="match status" value="2"/>
</dbReference>
<feature type="domain" description="RSE1/DDB1/CPSF1 C-terminal" evidence="2">
    <location>
        <begin position="503"/>
        <end position="600"/>
    </location>
</feature>
<reference evidence="4" key="1">
    <citation type="journal article" date="2020" name="Stud. Mycol.">
        <title>101 Dothideomycetes genomes: a test case for predicting lifestyles and emergence of pathogens.</title>
        <authorList>
            <person name="Haridas S."/>
            <person name="Albert R."/>
            <person name="Binder M."/>
            <person name="Bloem J."/>
            <person name="Labutti K."/>
            <person name="Salamov A."/>
            <person name="Andreopoulos B."/>
            <person name="Baker S."/>
            <person name="Barry K."/>
            <person name="Bills G."/>
            <person name="Bluhm B."/>
            <person name="Cannon C."/>
            <person name="Castanera R."/>
            <person name="Culley D."/>
            <person name="Daum C."/>
            <person name="Ezra D."/>
            <person name="Gonzalez J."/>
            <person name="Henrissat B."/>
            <person name="Kuo A."/>
            <person name="Liang C."/>
            <person name="Lipzen A."/>
            <person name="Lutzoni F."/>
            <person name="Magnuson J."/>
            <person name="Mondo S."/>
            <person name="Nolan M."/>
            <person name="Ohm R."/>
            <person name="Pangilinan J."/>
            <person name="Park H.-J."/>
            <person name="Ramirez L."/>
            <person name="Alfaro M."/>
            <person name="Sun H."/>
            <person name="Tritt A."/>
            <person name="Yoshinaga Y."/>
            <person name="Zwiers L.-H."/>
            <person name="Turgeon B."/>
            <person name="Goodwin S."/>
            <person name="Spatafora J."/>
            <person name="Crous P."/>
            <person name="Grigoriev I."/>
        </authorList>
    </citation>
    <scope>NUCLEOTIDE SEQUENCE</scope>
    <source>
        <strain evidence="4">CBS 262.69</strain>
    </source>
</reference>
<keyword evidence="5" id="KW-1185">Reference proteome</keyword>
<protein>
    <recommendedName>
        <fullName evidence="6">Cleavage/polyadenylation specificity factor A subunit N-terminal domain-containing protein</fullName>
    </recommendedName>
</protein>
<dbReference type="OrthoDB" id="20774at2759"/>
<dbReference type="Pfam" id="PF23726">
    <property type="entry name" value="Beta-prop_RSE1_2nd"/>
    <property type="match status" value="1"/>
</dbReference>
<proteinExistence type="predicted"/>
<feature type="region of interest" description="Disordered" evidence="1">
    <location>
        <begin position="866"/>
        <end position="895"/>
    </location>
</feature>
<gene>
    <name evidence="4" type="ORF">EJ06DRAFT_372773</name>
</gene>
<evidence type="ECO:0008006" key="6">
    <source>
        <dbReference type="Google" id="ProtNLM"/>
    </source>
</evidence>
<dbReference type="GO" id="GO:0003676">
    <property type="term" value="F:nucleic acid binding"/>
    <property type="evidence" value="ECO:0007669"/>
    <property type="project" value="InterPro"/>
</dbReference>
<dbReference type="EMBL" id="ML996692">
    <property type="protein sequence ID" value="KAF2402049.1"/>
    <property type="molecule type" value="Genomic_DNA"/>
</dbReference>
<evidence type="ECO:0000259" key="3">
    <source>
        <dbReference type="Pfam" id="PF23726"/>
    </source>
</evidence>
<dbReference type="InterPro" id="IPR050358">
    <property type="entry name" value="RSE1/DDB1/CFT1"/>
</dbReference>
<dbReference type="InterPro" id="IPR015943">
    <property type="entry name" value="WD40/YVTN_repeat-like_dom_sf"/>
</dbReference>
<sequence length="940" mass="103367">MAMGAAVFERLADWSPIFDLAVAAIGSRELGPKSQRPSLYVTSGRQPYGAVTELRYGSGADTIIEMDASGLLGMASATGLWALPTGNDQETIVFFSSPGHTAILYLSETLEAEPVNDIGDYADGATVLAVLVMDRHILHIMEHSIFVGVFGPTEPPPDPMAIIRFPDSKILCAAYTKRVIIVAVQEQDAAFLQVYALGERLGTEDIRLIAQPFRLDSDPTCLVLFENQQNDSLYAALGLRNGLIHLFAIDHTTGLHHRHAHYIMHSSLQPFQTFIAESIAVLSHPKRANDLLVCGLRDGRLYVAEVLVRDNETVLQTSTITQLGEGPLRLSQAGTRSSVAFATCGSDTFRVGFDPGFEGEGLSLSNVWFYNTQTHDQHQPAMSSFCALWSDADGNATLGGLDKSVLLIAQVWSELRVIPRRLPLDVEDLNDTSDNSVGTPIKIHYSSYLDAMVIGSVRYEWVPPTSPETRHAAWKGKRRSRGVLQIMPSAKVHGEEVAAESTVVDLDPGELVKSIAELTLDLGGTRWHFLLVGTSFQPKDDDPGGRVFFFESARTKDGGVRLETRKISDLDRPVTAIASYDKTKFVLCTDNKLSVYELTVVSGRFKWKQLCSTPLLSSGLHITAAPPLIYVSTASDSLQVFTLAKDDTADTSGVKLERSFSDSRARDAECHLLVSLPWGETGQQFRNPLGLHEEPVDECPDLVLVADRAGGIAGLLHPKARANQYAVPTVFEGKLLQSVTRLVQADIRPPWRRIEDLKASGVLVDNIIGSTTDGTVYSFTIVNEELWCVLKYLENLVKKVKWMHTDLPEGDLNTPSAIDPEREFLTPLRQRKGGSHINGDLLERLLAEDGLDLLIDAIELARVANSVKSDSEPKPDSSSTDSEPEQHTSSWEKYPSGNWEDVAQIFMAHVRKTTDKQIDSLEEAAEQAMHLLRRLLQPTL</sequence>
<dbReference type="Proteomes" id="UP000799640">
    <property type="component" value="Unassembled WGS sequence"/>
</dbReference>
<dbReference type="AlphaFoldDB" id="A0A6G1I1V1"/>
<accession>A0A6G1I1V1</accession>